<dbReference type="EMBL" id="JH767584">
    <property type="protein sequence ID" value="EON67064.1"/>
    <property type="molecule type" value="Genomic_DNA"/>
</dbReference>
<evidence type="ECO:0000313" key="3">
    <source>
        <dbReference type="Proteomes" id="UP000016924"/>
    </source>
</evidence>
<proteinExistence type="predicted"/>
<feature type="signal peptide" evidence="1">
    <location>
        <begin position="1"/>
        <end position="19"/>
    </location>
</feature>
<dbReference type="HOGENOM" id="CLU_652134_0_0_1"/>
<dbReference type="OrthoDB" id="3923593at2759"/>
<feature type="chain" id="PRO_5004461272" evidence="1">
    <location>
        <begin position="20"/>
        <end position="421"/>
    </location>
</feature>
<protein>
    <submittedName>
        <fullName evidence="2">Uncharacterized protein</fullName>
    </submittedName>
</protein>
<dbReference type="GeneID" id="19903492"/>
<organism evidence="2 3">
    <name type="scientific">Coniosporium apollinis (strain CBS 100218)</name>
    <name type="common">Rock-inhabiting black yeast</name>
    <dbReference type="NCBI Taxonomy" id="1168221"/>
    <lineage>
        <taxon>Eukaryota</taxon>
        <taxon>Fungi</taxon>
        <taxon>Dikarya</taxon>
        <taxon>Ascomycota</taxon>
        <taxon>Pezizomycotina</taxon>
        <taxon>Dothideomycetes</taxon>
        <taxon>Dothideomycetes incertae sedis</taxon>
        <taxon>Coniosporium</taxon>
    </lineage>
</organism>
<dbReference type="AlphaFoldDB" id="R7YZ52"/>
<name>R7YZ52_CONA1</name>
<reference evidence="3" key="1">
    <citation type="submission" date="2012-06" db="EMBL/GenBank/DDBJ databases">
        <title>The genome sequence of Coniosporium apollinis CBS 100218.</title>
        <authorList>
            <consortium name="The Broad Institute Genome Sequencing Platform"/>
            <person name="Cuomo C."/>
            <person name="Gorbushina A."/>
            <person name="Noack S."/>
            <person name="Walker B."/>
            <person name="Young S.K."/>
            <person name="Zeng Q."/>
            <person name="Gargeya S."/>
            <person name="Fitzgerald M."/>
            <person name="Haas B."/>
            <person name="Abouelleil A."/>
            <person name="Alvarado L."/>
            <person name="Arachchi H.M."/>
            <person name="Berlin A.M."/>
            <person name="Chapman S.B."/>
            <person name="Goldberg J."/>
            <person name="Griggs A."/>
            <person name="Gujja S."/>
            <person name="Hansen M."/>
            <person name="Howarth C."/>
            <person name="Imamovic A."/>
            <person name="Larimer J."/>
            <person name="McCowan C."/>
            <person name="Montmayeur A."/>
            <person name="Murphy C."/>
            <person name="Neiman D."/>
            <person name="Pearson M."/>
            <person name="Priest M."/>
            <person name="Roberts A."/>
            <person name="Saif S."/>
            <person name="Shea T."/>
            <person name="Sisk P."/>
            <person name="Sykes S."/>
            <person name="Wortman J."/>
            <person name="Nusbaum C."/>
            <person name="Birren B."/>
        </authorList>
    </citation>
    <scope>NUCLEOTIDE SEQUENCE [LARGE SCALE GENOMIC DNA]</scope>
    <source>
        <strain evidence="3">CBS 100218</strain>
    </source>
</reference>
<keyword evidence="3" id="KW-1185">Reference proteome</keyword>
<dbReference type="STRING" id="1168221.R7YZ52"/>
<sequence>MQLFKITALLASAASAVNGMATPQENAAALRQYARQIGGSRPTGIVTVVLVDVIPAISTSTVYTTQVNTVYSCHPTVTDCPLRSPPVAIVTETVAISTTLCPITLTSSRTTEVEWSTIPWTSYDWSTINWSSLFYTSTPSTTITIDSPTSSSVPASTTVATIPTTITISVSSVAPSMTSTSSALPSYSSVSSPSASSSPVSTSSASSASLSSTLASPSSVSSSSTSSSPAISTSASSTVVASWTISSACCLVQLGFCQLHGSQFKRLRFSKLIGCLDQLGSNLLFYIFSSYFVRLLVFNCFASSLPLHPTDLHQDADFDDHHPGGSNQLFLVDSTLAVSSASSVLTTVSITSLVPSFTLAPNSTTASLPSTSESIIASTTLANYTLPPPLPTPTQFYGAGNKASLALSWMLMGLGFAAIVV</sequence>
<dbReference type="Proteomes" id="UP000016924">
    <property type="component" value="Unassembled WGS sequence"/>
</dbReference>
<keyword evidence="1" id="KW-0732">Signal</keyword>
<dbReference type="RefSeq" id="XP_007782381.1">
    <property type="nucleotide sequence ID" value="XM_007784191.1"/>
</dbReference>
<gene>
    <name evidence="2" type="ORF">W97_06181</name>
</gene>
<evidence type="ECO:0000256" key="1">
    <source>
        <dbReference type="SAM" id="SignalP"/>
    </source>
</evidence>
<accession>R7YZ52</accession>
<evidence type="ECO:0000313" key="2">
    <source>
        <dbReference type="EMBL" id="EON67064.1"/>
    </source>
</evidence>